<sequence>MFALIKKDIIFTKKWILLSVVYAVVVTWLIMHEGATNILFTFFLVPFFVTSLPFTKIMSIEDNSDTRDFIRRLPVSKYLVVFSRAVFILFMLLISSISLFVIQTIGFNVEYNTDMLIKIASIILIFLLYFMLQLGVFYKYSYHASQSILVIISFAVIVLGFITENIDLVKYFKNFDWSILLFIMAIINVVVYFIDTRLYAGK</sequence>
<organism evidence="2 4">
    <name type="scientific">Agathobacter rectalis</name>
    <dbReference type="NCBI Taxonomy" id="39491"/>
    <lineage>
        <taxon>Bacteria</taxon>
        <taxon>Bacillati</taxon>
        <taxon>Bacillota</taxon>
        <taxon>Clostridia</taxon>
        <taxon>Lachnospirales</taxon>
        <taxon>Lachnospiraceae</taxon>
        <taxon>Agathobacter</taxon>
    </lineage>
</organism>
<keyword evidence="1" id="KW-1133">Transmembrane helix</keyword>
<evidence type="ECO:0000256" key="1">
    <source>
        <dbReference type="SAM" id="Phobius"/>
    </source>
</evidence>
<dbReference type="Proteomes" id="UP000284296">
    <property type="component" value="Unassembled WGS sequence"/>
</dbReference>
<accession>A0A395UTU4</accession>
<dbReference type="AlphaFoldDB" id="A0A395UTU4"/>
<dbReference type="InterPro" id="IPR025699">
    <property type="entry name" value="ABC2_memb-like"/>
</dbReference>
<gene>
    <name evidence="3" type="ORF">DWX06_00485</name>
    <name evidence="2" type="ORF">DWY38_16365</name>
</gene>
<protein>
    <submittedName>
        <fullName evidence="2">ABC-2 transporter permease</fullName>
    </submittedName>
</protein>
<keyword evidence="1" id="KW-0812">Transmembrane</keyword>
<feature type="transmembrane region" description="Helical" evidence="1">
    <location>
        <begin position="38"/>
        <end position="57"/>
    </location>
</feature>
<dbReference type="RefSeq" id="WP_118003664.1">
    <property type="nucleotide sequence ID" value="NZ_QRUJ01000042.1"/>
</dbReference>
<dbReference type="EMBL" id="QRXG01000001">
    <property type="protein sequence ID" value="RGT84655.1"/>
    <property type="molecule type" value="Genomic_DNA"/>
</dbReference>
<dbReference type="EMBL" id="QRUJ01000042">
    <property type="protein sequence ID" value="RGR51595.1"/>
    <property type="molecule type" value="Genomic_DNA"/>
</dbReference>
<feature type="transmembrane region" description="Helical" evidence="1">
    <location>
        <begin position="175"/>
        <end position="194"/>
    </location>
</feature>
<dbReference type="Pfam" id="PF13346">
    <property type="entry name" value="ABC2_membrane_5"/>
    <property type="match status" value="1"/>
</dbReference>
<evidence type="ECO:0000313" key="2">
    <source>
        <dbReference type="EMBL" id="RGR51595.1"/>
    </source>
</evidence>
<dbReference type="Proteomes" id="UP000266066">
    <property type="component" value="Unassembled WGS sequence"/>
</dbReference>
<evidence type="ECO:0000313" key="4">
    <source>
        <dbReference type="Proteomes" id="UP000266066"/>
    </source>
</evidence>
<evidence type="ECO:0000313" key="3">
    <source>
        <dbReference type="EMBL" id="RGT84655.1"/>
    </source>
</evidence>
<keyword evidence="1" id="KW-0472">Membrane</keyword>
<proteinExistence type="predicted"/>
<name>A0A395UTU4_9FIRM</name>
<feature type="transmembrane region" description="Helical" evidence="1">
    <location>
        <begin position="15"/>
        <end position="32"/>
    </location>
</feature>
<feature type="transmembrane region" description="Helical" evidence="1">
    <location>
        <begin position="78"/>
        <end position="103"/>
    </location>
</feature>
<feature type="transmembrane region" description="Helical" evidence="1">
    <location>
        <begin position="144"/>
        <end position="163"/>
    </location>
</feature>
<reference evidence="4 5" key="1">
    <citation type="submission" date="2018-08" db="EMBL/GenBank/DDBJ databases">
        <title>A genome reference for cultivated species of the human gut microbiota.</title>
        <authorList>
            <person name="Zou Y."/>
            <person name="Xue W."/>
            <person name="Luo G."/>
        </authorList>
    </citation>
    <scope>NUCLEOTIDE SEQUENCE [LARGE SCALE GENOMIC DNA]</scope>
    <source>
        <strain evidence="3 5">AF18-16LB</strain>
        <strain evidence="2 4">AF25-15</strain>
    </source>
</reference>
<evidence type="ECO:0000313" key="5">
    <source>
        <dbReference type="Proteomes" id="UP000284296"/>
    </source>
</evidence>
<feature type="transmembrane region" description="Helical" evidence="1">
    <location>
        <begin position="115"/>
        <end position="132"/>
    </location>
</feature>
<comment type="caution">
    <text evidence="2">The sequence shown here is derived from an EMBL/GenBank/DDBJ whole genome shotgun (WGS) entry which is preliminary data.</text>
</comment>